<protein>
    <submittedName>
        <fullName evidence="1">Glycosyl hydrolases family 39</fullName>
    </submittedName>
</protein>
<dbReference type="GO" id="GO:0004553">
    <property type="term" value="F:hydrolase activity, hydrolyzing O-glycosyl compounds"/>
    <property type="evidence" value="ECO:0007669"/>
    <property type="project" value="TreeGrafter"/>
</dbReference>
<dbReference type="Gene3D" id="3.20.20.80">
    <property type="entry name" value="Glycosidases"/>
    <property type="match status" value="1"/>
</dbReference>
<proteinExistence type="predicted"/>
<dbReference type="PANTHER" id="PTHR12631:SF10">
    <property type="entry name" value="BETA-XYLOSIDASE-LIKE PROTEIN-RELATED"/>
    <property type="match status" value="1"/>
</dbReference>
<dbReference type="Proteomes" id="UP000222056">
    <property type="component" value="Unassembled WGS sequence"/>
</dbReference>
<organism evidence="1 2">
    <name type="scientific">Thermoleophilum album</name>
    <dbReference type="NCBI Taxonomy" id="29539"/>
    <lineage>
        <taxon>Bacteria</taxon>
        <taxon>Bacillati</taxon>
        <taxon>Actinomycetota</taxon>
        <taxon>Thermoleophilia</taxon>
        <taxon>Thermoleophilales</taxon>
        <taxon>Thermoleophilaceae</taxon>
        <taxon>Thermoleophilum</taxon>
    </lineage>
</organism>
<evidence type="ECO:0000313" key="1">
    <source>
        <dbReference type="EMBL" id="SEH10881.1"/>
    </source>
</evidence>
<dbReference type="STRING" id="29539.SAMN02745716_0585"/>
<gene>
    <name evidence="1" type="ORF">SAMN02745716_0585</name>
</gene>
<dbReference type="SUPFAM" id="SSF51445">
    <property type="entry name" value="(Trans)glycosidases"/>
    <property type="match status" value="1"/>
</dbReference>
<dbReference type="EMBL" id="FNWJ01000001">
    <property type="protein sequence ID" value="SEH10881.1"/>
    <property type="molecule type" value="Genomic_DNA"/>
</dbReference>
<reference evidence="2" key="1">
    <citation type="submission" date="2016-10" db="EMBL/GenBank/DDBJ databases">
        <authorList>
            <person name="Varghese N."/>
            <person name="Submissions S."/>
        </authorList>
    </citation>
    <scope>NUCLEOTIDE SEQUENCE [LARGE SCALE GENOMIC DNA]</scope>
    <source>
        <strain evidence="2">ATCC 35263</strain>
    </source>
</reference>
<keyword evidence="1" id="KW-0378">Hydrolase</keyword>
<dbReference type="AlphaFoldDB" id="A0A1H6FJ58"/>
<keyword evidence="2" id="KW-1185">Reference proteome</keyword>
<dbReference type="InterPro" id="IPR017853">
    <property type="entry name" value="GH"/>
</dbReference>
<sequence>MFELPGWAGAAAVGAEPSLSPLTSDPQPEVLQVTKRVAITCALLLLALALALPTTAAAAGRQLTILQDDFLVLRAGDGTRQWALDEFRALGADVVKVQMLWREVAPSPNSPRKPRVNLRDPANYDFSRFDAFVREAVARGLRPYIAIGGQAPRWASQGTRAQPGSSRPDPRSYRDFVHAVGLRYSGRYAGIPRVSIWSAWNEPNLLSWLGPQRSRSGVPLAPTIYRRLYQAFVAGMQSSGHSRDTLLFGELVPFGSSSRRSATRISPIEFLRETFCLDANWRPYRGAAAKARGCGRLGRLRVSGIAYHPYVPRGGLYGRLPSRDDASIAQLGRLTSALDKLARRGKLPPRLPIWITEYGFQTNPPDPFQFPISRVPSYMDESEWLAFRNPRVVSYSQYLLVDEAARKSRSALVRWSGFQQGLRFADGREKPGVYQAFRFPVFVREYRRDRVEVFGRLRPRRPGTRVVIAVSAGNGYRQVASVRINSAGYFRKTLPVSSASKRKFRIVADGLVRIKRAVRR</sequence>
<dbReference type="PANTHER" id="PTHR12631">
    <property type="entry name" value="ALPHA-L-IDURONIDASE"/>
    <property type="match status" value="1"/>
</dbReference>
<accession>A0A1H6FJ58</accession>
<dbReference type="InterPro" id="IPR051923">
    <property type="entry name" value="Glycosyl_Hydrolase_39"/>
</dbReference>
<evidence type="ECO:0000313" key="2">
    <source>
        <dbReference type="Proteomes" id="UP000222056"/>
    </source>
</evidence>
<name>A0A1H6FJ58_THEAL</name>